<protein>
    <recommendedName>
        <fullName evidence="4">RNase H type-1 domain-containing protein</fullName>
    </recommendedName>
</protein>
<evidence type="ECO:0000256" key="1">
    <source>
        <dbReference type="SAM" id="MobiDB-lite"/>
    </source>
</evidence>
<dbReference type="CDD" id="cd09275">
    <property type="entry name" value="RNase_HI_RT_DIRS1"/>
    <property type="match status" value="1"/>
</dbReference>
<dbReference type="EMBL" id="LN724749">
    <property type="protein sequence ID" value="CEP10695.1"/>
    <property type="molecule type" value="Genomic_DNA"/>
</dbReference>
<accession>A0A0B7N5B2</accession>
<dbReference type="PANTHER" id="PTHR33050:SF7">
    <property type="entry name" value="RIBONUCLEASE H"/>
    <property type="match status" value="1"/>
</dbReference>
<sequence length="419" mass="46376">MSVECRASKATSSRPWIHYQLPEEQSGTGTCPRIPGIHFQHIQDENQRTQEEDAQPFLSDKATTNLIQKKDMSMDCRTHWEDESHATSNRRCFTTPEISAERPGTKSSSKPVLSQSAFKDLDWWEQTATTKNGLMLREQHVHLPPAITIYCDASDSGWGVASSHIQTTGFWSTIEREDSINVRELKTVKFALLHAREFEGKPLQLFTDNTTAAKYAMRSGGTASIALQDLALEINEIIDRYKIKAEETIVRMEASKAIFQNAGGPLRPTESRRICLEREQTNQDVLKLSTRPGSSSDRCFSRLALKGSVSSPPVAIDPQGDTQAAEGQGQQGCPSHPKLAQPVLMANGSESEQVIPIKARSVKEVNLDRLAIIREYQNDEINEEVSGISIPPIAQVLVNSMMGYGSNGHRGATVSSEIL</sequence>
<dbReference type="PANTHER" id="PTHR33050">
    <property type="entry name" value="REVERSE TRANSCRIPTASE DOMAIN-CONTAINING PROTEIN"/>
    <property type="match status" value="1"/>
</dbReference>
<dbReference type="OrthoDB" id="2204982at2759"/>
<dbReference type="AlphaFoldDB" id="A0A0B7N5B2"/>
<dbReference type="InterPro" id="IPR052055">
    <property type="entry name" value="Hepadnavirus_pol/RT"/>
</dbReference>
<dbReference type="SUPFAM" id="SSF53098">
    <property type="entry name" value="Ribonuclease H-like"/>
    <property type="match status" value="1"/>
</dbReference>
<feature type="region of interest" description="Disordered" evidence="1">
    <location>
        <begin position="309"/>
        <end position="337"/>
    </location>
</feature>
<dbReference type="Proteomes" id="UP000054107">
    <property type="component" value="Unassembled WGS sequence"/>
</dbReference>
<name>A0A0B7N5B2_9FUNG</name>
<keyword evidence="3" id="KW-1185">Reference proteome</keyword>
<evidence type="ECO:0000313" key="3">
    <source>
        <dbReference type="Proteomes" id="UP000054107"/>
    </source>
</evidence>
<gene>
    <name evidence="2" type="primary">PARPA_04435.1 scaffold 13078</name>
</gene>
<dbReference type="InterPro" id="IPR012337">
    <property type="entry name" value="RNaseH-like_sf"/>
</dbReference>
<organism evidence="2 3">
    <name type="scientific">Parasitella parasitica</name>
    <dbReference type="NCBI Taxonomy" id="35722"/>
    <lineage>
        <taxon>Eukaryota</taxon>
        <taxon>Fungi</taxon>
        <taxon>Fungi incertae sedis</taxon>
        <taxon>Mucoromycota</taxon>
        <taxon>Mucoromycotina</taxon>
        <taxon>Mucoromycetes</taxon>
        <taxon>Mucorales</taxon>
        <taxon>Mucorineae</taxon>
        <taxon>Mucoraceae</taxon>
        <taxon>Parasitella</taxon>
    </lineage>
</organism>
<evidence type="ECO:0008006" key="4">
    <source>
        <dbReference type="Google" id="ProtNLM"/>
    </source>
</evidence>
<proteinExistence type="predicted"/>
<evidence type="ECO:0000313" key="2">
    <source>
        <dbReference type="EMBL" id="CEP10695.1"/>
    </source>
</evidence>
<reference evidence="2 3" key="1">
    <citation type="submission" date="2014-09" db="EMBL/GenBank/DDBJ databases">
        <authorList>
            <person name="Ellenberger Sabrina"/>
        </authorList>
    </citation>
    <scope>NUCLEOTIDE SEQUENCE [LARGE SCALE GENOMIC DNA]</scope>
    <source>
        <strain evidence="2 3">CBS 412.66</strain>
    </source>
</reference>